<evidence type="ECO:0000313" key="2">
    <source>
        <dbReference type="Proteomes" id="UP000790377"/>
    </source>
</evidence>
<proteinExistence type="predicted"/>
<reference evidence="1" key="1">
    <citation type="journal article" date="2021" name="New Phytol.">
        <title>Evolutionary innovations through gain and loss of genes in the ectomycorrhizal Boletales.</title>
        <authorList>
            <person name="Wu G."/>
            <person name="Miyauchi S."/>
            <person name="Morin E."/>
            <person name="Kuo A."/>
            <person name="Drula E."/>
            <person name="Varga T."/>
            <person name="Kohler A."/>
            <person name="Feng B."/>
            <person name="Cao Y."/>
            <person name="Lipzen A."/>
            <person name="Daum C."/>
            <person name="Hundley H."/>
            <person name="Pangilinan J."/>
            <person name="Johnson J."/>
            <person name="Barry K."/>
            <person name="LaButti K."/>
            <person name="Ng V."/>
            <person name="Ahrendt S."/>
            <person name="Min B."/>
            <person name="Choi I.G."/>
            <person name="Park H."/>
            <person name="Plett J.M."/>
            <person name="Magnuson J."/>
            <person name="Spatafora J.W."/>
            <person name="Nagy L.G."/>
            <person name="Henrissat B."/>
            <person name="Grigoriev I.V."/>
            <person name="Yang Z.L."/>
            <person name="Xu J."/>
            <person name="Martin F.M."/>
        </authorList>
    </citation>
    <scope>NUCLEOTIDE SEQUENCE</scope>
    <source>
        <strain evidence="1">ATCC 28755</strain>
    </source>
</reference>
<accession>A0ACB8A4G2</accession>
<organism evidence="1 2">
    <name type="scientific">Hygrophoropsis aurantiaca</name>
    <dbReference type="NCBI Taxonomy" id="72124"/>
    <lineage>
        <taxon>Eukaryota</taxon>
        <taxon>Fungi</taxon>
        <taxon>Dikarya</taxon>
        <taxon>Basidiomycota</taxon>
        <taxon>Agaricomycotina</taxon>
        <taxon>Agaricomycetes</taxon>
        <taxon>Agaricomycetidae</taxon>
        <taxon>Boletales</taxon>
        <taxon>Coniophorineae</taxon>
        <taxon>Hygrophoropsidaceae</taxon>
        <taxon>Hygrophoropsis</taxon>
    </lineage>
</organism>
<dbReference type="EMBL" id="MU267856">
    <property type="protein sequence ID" value="KAH7907953.1"/>
    <property type="molecule type" value="Genomic_DNA"/>
</dbReference>
<evidence type="ECO:0000313" key="1">
    <source>
        <dbReference type="EMBL" id="KAH7907953.1"/>
    </source>
</evidence>
<protein>
    <submittedName>
        <fullName evidence="1">von Willebrand factor type A domain-containing protein</fullName>
    </submittedName>
</protein>
<feature type="non-terminal residue" evidence="1">
    <location>
        <position position="509"/>
    </location>
</feature>
<sequence length="509" mass="55058">ITINLSYINTLIDDESPNQIRFTLPRVYMQRYGIAPEGRIYGSVGHEDVPFTMDVSIQQAGRIRSVTCPSGFNLTVSLGRPDHLDASVGPDANFAVVNVRRTNTSAPPKDVIIVITADGLDKPRAVIEHHPVHQTDAIGLTLVPQFKPIESPLGMEFIFLVDRSGSMRGPNIDMAHTMHTVLLQGLPSKNTTFNIFSFGSRVSSLWPASQPYDQNSVDTAMSHIKTMEADYGGTEIARALEAVYKSLVTPLVRPVSIFLLTDGGAWDMESCTNITKKAIQDHATDSTFMRVFTISLGQGASTATCDGIARAGGGMAVYIATPEEEYLGKCARLVRAARTAPVSDIKVSWPGASQAARGGERERSVTSGAPVNLFQPDTNHAADDEVGPLPAAVQQAPSVIPSFFPSSRFQIFAIIPRDAASVEQEIKITGFVRAANLHVEVLVPLQNLMYSPHSAFIHTSAAKALITELEDKVTSGSQEMSRANIVRLGTAYGLSSRFTSFIAVDETQR</sequence>
<gene>
    <name evidence="1" type="ORF">BJ138DRAFT_964867</name>
</gene>
<name>A0ACB8A4G2_9AGAM</name>
<keyword evidence="2" id="KW-1185">Reference proteome</keyword>
<comment type="caution">
    <text evidence="1">The sequence shown here is derived from an EMBL/GenBank/DDBJ whole genome shotgun (WGS) entry which is preliminary data.</text>
</comment>
<feature type="non-terminal residue" evidence="1">
    <location>
        <position position="1"/>
    </location>
</feature>
<dbReference type="Proteomes" id="UP000790377">
    <property type="component" value="Unassembled WGS sequence"/>
</dbReference>